<keyword evidence="9" id="KW-1185">Reference proteome</keyword>
<dbReference type="Pfam" id="PF09359">
    <property type="entry name" value="VTC"/>
    <property type="match status" value="1"/>
</dbReference>
<dbReference type="GO" id="GO:0006799">
    <property type="term" value="P:polyphosphate biosynthetic process"/>
    <property type="evidence" value="ECO:0007669"/>
    <property type="project" value="UniProtKB-ARBA"/>
</dbReference>
<dbReference type="AlphaFoldDB" id="A0A2J7ZK67"/>
<dbReference type="InterPro" id="IPR018966">
    <property type="entry name" value="VTC_domain"/>
</dbReference>
<comment type="subcellular location">
    <subcellularLocation>
        <location evidence="1">Endomembrane system</location>
        <topology evidence="1">Multi-pass membrane protein</topology>
    </subcellularLocation>
</comment>
<proteinExistence type="predicted"/>
<dbReference type="PANTHER" id="PTHR46140:SF1">
    <property type="entry name" value="VACUOLAR TRANSPORTER CHAPERONE COMPLEX SUBUNIT 4-RELATED"/>
    <property type="match status" value="1"/>
</dbReference>
<keyword evidence="2 6" id="KW-0812">Transmembrane</keyword>
<dbReference type="Proteomes" id="UP000236333">
    <property type="component" value="Unassembled WGS sequence"/>
</dbReference>
<dbReference type="InterPro" id="IPR042267">
    <property type="entry name" value="VTC_sf"/>
</dbReference>
<evidence type="ECO:0000256" key="6">
    <source>
        <dbReference type="SAM" id="Phobius"/>
    </source>
</evidence>
<dbReference type="GO" id="GO:0012505">
    <property type="term" value="C:endomembrane system"/>
    <property type="evidence" value="ECO:0007669"/>
    <property type="project" value="UniProtKB-SubCell"/>
</dbReference>
<dbReference type="EMBL" id="PGGS01001239">
    <property type="protein sequence ID" value="PNH00668.1"/>
    <property type="molecule type" value="Genomic_DNA"/>
</dbReference>
<keyword evidence="4 6" id="KW-0472">Membrane</keyword>
<dbReference type="InterPro" id="IPR051572">
    <property type="entry name" value="VTC_Complex_Subunit"/>
</dbReference>
<organism evidence="8 9">
    <name type="scientific">Tetrabaena socialis</name>
    <dbReference type="NCBI Taxonomy" id="47790"/>
    <lineage>
        <taxon>Eukaryota</taxon>
        <taxon>Viridiplantae</taxon>
        <taxon>Chlorophyta</taxon>
        <taxon>core chlorophytes</taxon>
        <taxon>Chlorophyceae</taxon>
        <taxon>CS clade</taxon>
        <taxon>Chlamydomonadales</taxon>
        <taxon>Tetrabaenaceae</taxon>
        <taxon>Tetrabaena</taxon>
    </lineage>
</organism>
<dbReference type="OrthoDB" id="551197at2759"/>
<feature type="transmembrane region" description="Helical" evidence="6">
    <location>
        <begin position="308"/>
        <end position="326"/>
    </location>
</feature>
<evidence type="ECO:0000259" key="7">
    <source>
        <dbReference type="Pfam" id="PF09359"/>
    </source>
</evidence>
<accession>A0A2J7ZK67</accession>
<name>A0A2J7ZK67_9CHLO</name>
<sequence length="361" mass="39272">MLLLPPTRSAKPRPRTTSSHAPAPAPPPLSTPFAVQSSSLPSPAVPLSNGALASCLSSDLYGGGKYGTTHDAPAGMNGHAKHPPPQPHRQPPSHPPPPSSSGWYGSSPPAPEATVFVERKCHRDAWTGEWSLKERAQLPHPAVPGYLAGAPVAATQADPGVPPEGPQGRASKLLREVQGWLVQRGQEPYLRTEYRRSAFQLSHTNAVRISLDTQLAMSREAGAPRAPGGWCRDTSLAPARDDVVRFPYAVLEIKLQDEDTCPAWVLIAGMAMAPVAMAFMVYALYMYRKRSAQILRRETVRFDDQRGPVLLVLLLLAVLVIAYVLTVKAATRAPWLFRWEDFWASERGPLPTQRCVAVACR</sequence>
<feature type="compositionally biased region" description="Low complexity" evidence="5">
    <location>
        <begin position="31"/>
        <end position="48"/>
    </location>
</feature>
<dbReference type="Gene3D" id="3.20.100.30">
    <property type="entry name" value="VTC, catalytic tunnel domain"/>
    <property type="match status" value="1"/>
</dbReference>
<reference evidence="8 9" key="1">
    <citation type="journal article" date="2017" name="Mol. Biol. Evol.">
        <title>The 4-celled Tetrabaena socialis nuclear genome reveals the essential components for genetic control of cell number at the origin of multicellularity in the volvocine lineage.</title>
        <authorList>
            <person name="Featherston J."/>
            <person name="Arakaki Y."/>
            <person name="Hanschen E.R."/>
            <person name="Ferris P.J."/>
            <person name="Michod R.E."/>
            <person name="Olson B.J.S.C."/>
            <person name="Nozaki H."/>
            <person name="Durand P.M."/>
        </authorList>
    </citation>
    <scope>NUCLEOTIDE SEQUENCE [LARGE SCALE GENOMIC DNA]</scope>
    <source>
        <strain evidence="8 9">NIES-571</strain>
    </source>
</reference>
<evidence type="ECO:0000256" key="4">
    <source>
        <dbReference type="ARBA" id="ARBA00023136"/>
    </source>
</evidence>
<evidence type="ECO:0000256" key="1">
    <source>
        <dbReference type="ARBA" id="ARBA00004127"/>
    </source>
</evidence>
<protein>
    <submittedName>
        <fullName evidence="8">Vacuolar transporter chaperone 4</fullName>
    </submittedName>
</protein>
<feature type="region of interest" description="Disordered" evidence="5">
    <location>
        <begin position="1"/>
        <end position="111"/>
    </location>
</feature>
<feature type="domain" description="VTC" evidence="7">
    <location>
        <begin position="103"/>
        <end position="264"/>
    </location>
</feature>
<evidence type="ECO:0000313" key="8">
    <source>
        <dbReference type="EMBL" id="PNH00668.1"/>
    </source>
</evidence>
<keyword evidence="3 6" id="KW-1133">Transmembrane helix</keyword>
<evidence type="ECO:0000256" key="3">
    <source>
        <dbReference type="ARBA" id="ARBA00022989"/>
    </source>
</evidence>
<feature type="compositionally biased region" description="Pro residues" evidence="5">
    <location>
        <begin position="83"/>
        <end position="99"/>
    </location>
</feature>
<evidence type="ECO:0000256" key="5">
    <source>
        <dbReference type="SAM" id="MobiDB-lite"/>
    </source>
</evidence>
<gene>
    <name evidence="8" type="ORF">TSOC_013497</name>
</gene>
<dbReference type="PANTHER" id="PTHR46140">
    <property type="entry name" value="VACUOLAR TRANSPORTER CHAPERONE 1-RELATED"/>
    <property type="match status" value="1"/>
</dbReference>
<evidence type="ECO:0000256" key="2">
    <source>
        <dbReference type="ARBA" id="ARBA00022692"/>
    </source>
</evidence>
<evidence type="ECO:0000313" key="9">
    <source>
        <dbReference type="Proteomes" id="UP000236333"/>
    </source>
</evidence>
<comment type="caution">
    <text evidence="8">The sequence shown here is derived from an EMBL/GenBank/DDBJ whole genome shotgun (WGS) entry which is preliminary data.</text>
</comment>
<feature type="transmembrane region" description="Helical" evidence="6">
    <location>
        <begin position="263"/>
        <end position="287"/>
    </location>
</feature>